<dbReference type="InterPro" id="IPR027304">
    <property type="entry name" value="Trigger_fact/SurA_dom_sf"/>
</dbReference>
<evidence type="ECO:0000313" key="10">
    <source>
        <dbReference type="Proteomes" id="UP000006875"/>
    </source>
</evidence>
<keyword evidence="3" id="KW-0732">Signal</keyword>
<comment type="catalytic activity">
    <reaction evidence="1">
        <text>[protein]-peptidylproline (omega=180) = [protein]-peptidylproline (omega=0)</text>
        <dbReference type="Rhea" id="RHEA:16237"/>
        <dbReference type="Rhea" id="RHEA-COMP:10747"/>
        <dbReference type="Rhea" id="RHEA-COMP:10748"/>
        <dbReference type="ChEBI" id="CHEBI:83833"/>
        <dbReference type="ChEBI" id="CHEBI:83834"/>
        <dbReference type="EC" id="5.2.1.8"/>
    </reaction>
</comment>
<dbReference type="Gene3D" id="1.10.4030.10">
    <property type="entry name" value="Porin chaperone SurA, peptide-binding domain"/>
    <property type="match status" value="1"/>
</dbReference>
<dbReference type="InterPro" id="IPR046357">
    <property type="entry name" value="PPIase_dom_sf"/>
</dbReference>
<name>E3H8X9_ILYPC</name>
<dbReference type="SUPFAM" id="SSF109998">
    <property type="entry name" value="Triger factor/SurA peptide-binding domain-like"/>
    <property type="match status" value="1"/>
</dbReference>
<keyword evidence="4 6" id="KW-0697">Rotamase</keyword>
<evidence type="ECO:0000256" key="4">
    <source>
        <dbReference type="ARBA" id="ARBA00023110"/>
    </source>
</evidence>
<evidence type="ECO:0000313" key="9">
    <source>
        <dbReference type="EMBL" id="ADO83533.1"/>
    </source>
</evidence>
<dbReference type="EMBL" id="CP002281">
    <property type="protein sequence ID" value="ADO83533.1"/>
    <property type="molecule type" value="Genomic_DNA"/>
</dbReference>
<feature type="transmembrane region" description="Helical" evidence="7">
    <location>
        <begin position="12"/>
        <end position="33"/>
    </location>
</feature>
<dbReference type="GO" id="GO:0003755">
    <property type="term" value="F:peptidyl-prolyl cis-trans isomerase activity"/>
    <property type="evidence" value="ECO:0007669"/>
    <property type="project" value="UniProtKB-KW"/>
</dbReference>
<dbReference type="Gene3D" id="3.10.50.40">
    <property type="match status" value="2"/>
</dbReference>
<keyword evidence="5 6" id="KW-0413">Isomerase</keyword>
<dbReference type="OrthoDB" id="14196at2"/>
<dbReference type="AlphaFoldDB" id="E3H8X9"/>
<keyword evidence="7" id="KW-0812">Transmembrane</keyword>
<evidence type="ECO:0000259" key="8">
    <source>
        <dbReference type="PROSITE" id="PS50198"/>
    </source>
</evidence>
<dbReference type="EC" id="5.2.1.8" evidence="2"/>
<dbReference type="Pfam" id="PF13624">
    <property type="entry name" value="SurA_N_3"/>
    <property type="match status" value="1"/>
</dbReference>
<dbReference type="HOGENOM" id="CLU_483768_0_0_0"/>
<dbReference type="RefSeq" id="WP_013388196.1">
    <property type="nucleotide sequence ID" value="NC_014632.1"/>
</dbReference>
<dbReference type="eggNOG" id="COG0760">
    <property type="taxonomic scope" value="Bacteria"/>
</dbReference>
<protein>
    <recommendedName>
        <fullName evidence="2">peptidylprolyl isomerase</fullName>
        <ecNumber evidence="2">5.2.1.8</ecNumber>
    </recommendedName>
</protein>
<evidence type="ECO:0000256" key="6">
    <source>
        <dbReference type="PROSITE-ProRule" id="PRU00278"/>
    </source>
</evidence>
<dbReference type="PANTHER" id="PTHR47245:SF1">
    <property type="entry name" value="FOLDASE PROTEIN PRSA"/>
    <property type="match status" value="1"/>
</dbReference>
<dbReference type="InterPro" id="IPR050245">
    <property type="entry name" value="PrsA_foldase"/>
</dbReference>
<proteinExistence type="predicted"/>
<accession>E3H8X9</accession>
<keyword evidence="7" id="KW-1133">Transmembrane helix</keyword>
<evidence type="ECO:0000256" key="5">
    <source>
        <dbReference type="ARBA" id="ARBA00023235"/>
    </source>
</evidence>
<dbReference type="InterPro" id="IPR000297">
    <property type="entry name" value="PPIase_PpiC"/>
</dbReference>
<evidence type="ECO:0000256" key="7">
    <source>
        <dbReference type="SAM" id="Phobius"/>
    </source>
</evidence>
<dbReference type="Proteomes" id="UP000006875">
    <property type="component" value="Chromosome"/>
</dbReference>
<dbReference type="STRING" id="572544.Ilyop_1762"/>
<dbReference type="SUPFAM" id="SSF54534">
    <property type="entry name" value="FKBP-like"/>
    <property type="match status" value="1"/>
</dbReference>
<dbReference type="PANTHER" id="PTHR47245">
    <property type="entry name" value="PEPTIDYLPROLYL ISOMERASE"/>
    <property type="match status" value="1"/>
</dbReference>
<dbReference type="PROSITE" id="PS50198">
    <property type="entry name" value="PPIC_PPIASE_2"/>
    <property type="match status" value="1"/>
</dbReference>
<dbReference type="KEGG" id="ipo:Ilyop_1762"/>
<keyword evidence="10" id="KW-1185">Reference proteome</keyword>
<organism evidence="9 10">
    <name type="scientific">Ilyobacter polytropus (strain ATCC 51220 / DSM 2926 / LMG 16218 / CuHBu1)</name>
    <dbReference type="NCBI Taxonomy" id="572544"/>
    <lineage>
        <taxon>Bacteria</taxon>
        <taxon>Fusobacteriati</taxon>
        <taxon>Fusobacteriota</taxon>
        <taxon>Fusobacteriia</taxon>
        <taxon>Fusobacteriales</taxon>
        <taxon>Fusobacteriaceae</taxon>
        <taxon>Ilyobacter</taxon>
    </lineage>
</organism>
<reference evidence="9 10" key="1">
    <citation type="journal article" date="2010" name="Stand. Genomic Sci.">
        <title>Complete genome sequence of Ilyobacter polytropus type strain (CuHbu1).</title>
        <authorList>
            <person name="Sikorski J."/>
            <person name="Chertkov O."/>
            <person name="Lapidus A."/>
            <person name="Nolan M."/>
            <person name="Lucas S."/>
            <person name="Del Rio T.G."/>
            <person name="Tice H."/>
            <person name="Cheng J.F."/>
            <person name="Tapia R."/>
            <person name="Han C."/>
            <person name="Goodwin L."/>
            <person name="Pitluck S."/>
            <person name="Liolios K."/>
            <person name="Ivanova N."/>
            <person name="Mavromatis K."/>
            <person name="Mikhailova N."/>
            <person name="Pati A."/>
            <person name="Chen A."/>
            <person name="Palaniappan K."/>
            <person name="Land M."/>
            <person name="Hauser L."/>
            <person name="Chang Y.J."/>
            <person name="Jeffries C.D."/>
            <person name="Brambilla E."/>
            <person name="Yasawong M."/>
            <person name="Rohde M."/>
            <person name="Pukall R."/>
            <person name="Spring S."/>
            <person name="Goker M."/>
            <person name="Woyke T."/>
            <person name="Bristow J."/>
            <person name="Eisen J.A."/>
            <person name="Markowitz V."/>
            <person name="Hugenholtz P."/>
            <person name="Kyrpides N.C."/>
            <person name="Klenk H.P."/>
        </authorList>
    </citation>
    <scope>NUCLEOTIDE SEQUENCE [LARGE SCALE GENOMIC DNA]</scope>
    <source>
        <strain evidence="10">ATCC 51220 / DSM 2926 / LMG 16218 / CuHBu1</strain>
    </source>
</reference>
<dbReference type="InterPro" id="IPR023058">
    <property type="entry name" value="PPIase_PpiC_CS"/>
</dbReference>
<dbReference type="PROSITE" id="PS01096">
    <property type="entry name" value="PPIC_PPIASE_1"/>
    <property type="match status" value="1"/>
</dbReference>
<evidence type="ECO:0000256" key="1">
    <source>
        <dbReference type="ARBA" id="ARBA00000971"/>
    </source>
</evidence>
<keyword evidence="7" id="KW-0472">Membrane</keyword>
<evidence type="ECO:0000256" key="2">
    <source>
        <dbReference type="ARBA" id="ARBA00013194"/>
    </source>
</evidence>
<feature type="domain" description="PpiC" evidence="8">
    <location>
        <begin position="343"/>
        <end position="435"/>
    </location>
</feature>
<dbReference type="Pfam" id="PF13616">
    <property type="entry name" value="Rotamase_3"/>
    <property type="match status" value="1"/>
</dbReference>
<evidence type="ECO:0000256" key="3">
    <source>
        <dbReference type="ARBA" id="ARBA00022729"/>
    </source>
</evidence>
<gene>
    <name evidence="9" type="ordered locus">Ilyop_1762</name>
</gene>
<sequence length="575" mass="66047">MAVRKLRKNMKPIIWVITIAFFVSMLTVIVSNIRMGMGNQSYAFKINGEKVETLKVERTMTNLSGVYQQYFGANLDKELSNLIAFNQVIEKELTMQIAKKLKVKVPKKEINAEYDKIVNSINDKEQFKRMLQIQGYTKTTLKKEIEEGLLLEKTIAAIKEQYIPSEDELKEEYEENKYGTYLGKTYEEVKPELEAQLKDKKGIEKYSALLHEEKENMKLEAVDEEYVKYLEQPSLEKDGFVITNVDMANRTIRNLFATGGEVTQAEEMTKQSFETDIKIAKEAIKRGLSVEENLSTTDKLYGLRTKLEKDIKDSYKVSEDELKNFFEKNKLAYDTAASSDANIVEFKAEVSEKDKETALEKAKEILKEATPENFEELAIKYSEGPSGPKGGDLGWFEKGQMVKPFEDAVFKGESGKVYPEIVETQFGHHIIYVEEKEESKAKARHILITNKISDETKKLLKDEALSVVDKLQNKELTFEEVSKGGKNIVASKAYTGITEGGYIPELGYKIELAKEIFKSELNKFQFVESQGEIYVFQKIKEVKYKKADFEEVKDRVKYDLLNIKSQEELKKIIEN</sequence>